<accession>A0A914R5P5</accession>
<dbReference type="WBParaSite" id="PEQ_0000158301-mRNA-1">
    <property type="protein sequence ID" value="PEQ_0000158301-mRNA-1"/>
    <property type="gene ID" value="PEQ_0000158301"/>
</dbReference>
<organism evidence="1 2">
    <name type="scientific">Parascaris equorum</name>
    <name type="common">Equine roundworm</name>
    <dbReference type="NCBI Taxonomy" id="6256"/>
    <lineage>
        <taxon>Eukaryota</taxon>
        <taxon>Metazoa</taxon>
        <taxon>Ecdysozoa</taxon>
        <taxon>Nematoda</taxon>
        <taxon>Chromadorea</taxon>
        <taxon>Rhabditida</taxon>
        <taxon>Spirurina</taxon>
        <taxon>Ascaridomorpha</taxon>
        <taxon>Ascaridoidea</taxon>
        <taxon>Ascarididae</taxon>
        <taxon>Parascaris</taxon>
    </lineage>
</organism>
<reference evidence="2" key="1">
    <citation type="submission" date="2022-11" db="UniProtKB">
        <authorList>
            <consortium name="WormBaseParasite"/>
        </authorList>
    </citation>
    <scope>IDENTIFICATION</scope>
</reference>
<protein>
    <submittedName>
        <fullName evidence="2">Glyco_transf_20</fullName>
    </submittedName>
</protein>
<sequence>MSLLSVLHDYNKTNYQLNPVIVNQEDYNTYYGGISNGLLWPALHNLPEYIVKDYDDPVVGVLINRFVMGCDIMFVEKARHILTD</sequence>
<dbReference type="SUPFAM" id="SSF53756">
    <property type="entry name" value="UDP-Glycosyltransferase/glycogen phosphorylase"/>
    <property type="match status" value="1"/>
</dbReference>
<dbReference type="Proteomes" id="UP000887564">
    <property type="component" value="Unplaced"/>
</dbReference>
<name>A0A914R5P5_PAREQ</name>
<keyword evidence="1" id="KW-1185">Reference proteome</keyword>
<dbReference type="AlphaFoldDB" id="A0A914R5P5"/>
<dbReference type="Gene3D" id="3.40.50.2000">
    <property type="entry name" value="Glycogen Phosphorylase B"/>
    <property type="match status" value="1"/>
</dbReference>
<proteinExistence type="predicted"/>
<evidence type="ECO:0000313" key="1">
    <source>
        <dbReference type="Proteomes" id="UP000887564"/>
    </source>
</evidence>
<evidence type="ECO:0000313" key="2">
    <source>
        <dbReference type="WBParaSite" id="PEQ_0000158301-mRNA-1"/>
    </source>
</evidence>